<organism evidence="3 4">
    <name type="scientific">Durusdinium trenchii</name>
    <dbReference type="NCBI Taxonomy" id="1381693"/>
    <lineage>
        <taxon>Eukaryota</taxon>
        <taxon>Sar</taxon>
        <taxon>Alveolata</taxon>
        <taxon>Dinophyceae</taxon>
        <taxon>Suessiales</taxon>
        <taxon>Symbiodiniaceae</taxon>
        <taxon>Durusdinium</taxon>
    </lineage>
</organism>
<accession>A0ABP0H7P6</accession>
<dbReference type="Proteomes" id="UP001642484">
    <property type="component" value="Unassembled WGS sequence"/>
</dbReference>
<evidence type="ECO:0000313" key="3">
    <source>
        <dbReference type="EMBL" id="CAK8985818.1"/>
    </source>
</evidence>
<evidence type="ECO:0000313" key="4">
    <source>
        <dbReference type="Proteomes" id="UP001642484"/>
    </source>
</evidence>
<comment type="caution">
    <text evidence="3">The sequence shown here is derived from an EMBL/GenBank/DDBJ whole genome shotgun (WGS) entry which is preliminary data.</text>
</comment>
<reference evidence="3 4" key="1">
    <citation type="submission" date="2024-02" db="EMBL/GenBank/DDBJ databases">
        <authorList>
            <person name="Chen Y."/>
            <person name="Shah S."/>
            <person name="Dougan E. K."/>
            <person name="Thang M."/>
            <person name="Chan C."/>
        </authorList>
    </citation>
    <scope>NUCLEOTIDE SEQUENCE [LARGE SCALE GENOMIC DNA]</scope>
</reference>
<keyword evidence="1" id="KW-0175">Coiled coil</keyword>
<feature type="coiled-coil region" evidence="1">
    <location>
        <begin position="17"/>
        <end position="58"/>
    </location>
</feature>
<keyword evidence="4" id="KW-1185">Reference proteome</keyword>
<feature type="region of interest" description="Disordered" evidence="2">
    <location>
        <begin position="90"/>
        <end position="142"/>
    </location>
</feature>
<name>A0ABP0H7P6_9DINO</name>
<proteinExistence type="predicted"/>
<evidence type="ECO:0000256" key="2">
    <source>
        <dbReference type="SAM" id="MobiDB-lite"/>
    </source>
</evidence>
<protein>
    <submittedName>
        <fullName evidence="3">Uncharacterized protein</fullName>
    </submittedName>
</protein>
<dbReference type="EMBL" id="CAXAMN010000004">
    <property type="protein sequence ID" value="CAK8985818.1"/>
    <property type="molecule type" value="Genomic_DNA"/>
</dbReference>
<gene>
    <name evidence="3" type="ORF">CCMP2556_LOCUS288</name>
</gene>
<sequence>MDPAQLESTLAATLQVVEAQRAQLHTAQEELETLRLQLESERKAKEVAEEKLREASVDFARKLSQMQARVFEAERDVVLGGQVLVARSGPGTSGIVSAAVEGPPRLPGETPRGPRRAPVPPPPGGPGTLKRMAGQGKVRGGL</sequence>
<evidence type="ECO:0000256" key="1">
    <source>
        <dbReference type="SAM" id="Coils"/>
    </source>
</evidence>